<accession>A0A437KT52</accession>
<keyword evidence="9" id="KW-0676">Redox-active center</keyword>
<dbReference type="GO" id="GO:0048038">
    <property type="term" value="F:quinone binding"/>
    <property type="evidence" value="ECO:0007669"/>
    <property type="project" value="UniProtKB-KW"/>
</dbReference>
<dbReference type="PROSITE" id="PS50990">
    <property type="entry name" value="PEPTIDASE_C39"/>
    <property type="match status" value="1"/>
</dbReference>
<reference evidence="12 13" key="1">
    <citation type="submission" date="2019-01" db="EMBL/GenBank/DDBJ databases">
        <authorList>
            <person name="Chen W.-M."/>
        </authorList>
    </citation>
    <scope>NUCLEOTIDE SEQUENCE [LARGE SCALE GENOMIC DNA]</scope>
    <source>
        <strain evidence="12 13">BBQ-12</strain>
    </source>
</reference>
<evidence type="ECO:0000256" key="1">
    <source>
        <dbReference type="ARBA" id="ARBA00004141"/>
    </source>
</evidence>
<dbReference type="GO" id="GO:0008233">
    <property type="term" value="F:peptidase activity"/>
    <property type="evidence" value="ECO:0007669"/>
    <property type="project" value="InterPro"/>
</dbReference>
<protein>
    <submittedName>
        <fullName evidence="12">VKOR family protein</fullName>
    </submittedName>
</protein>
<gene>
    <name evidence="12" type="ORF">EOD40_11115</name>
</gene>
<dbReference type="Gene3D" id="3.40.30.10">
    <property type="entry name" value="Glutaredoxin"/>
    <property type="match status" value="1"/>
</dbReference>
<dbReference type="GO" id="GO:0006508">
    <property type="term" value="P:proteolysis"/>
    <property type="evidence" value="ECO:0007669"/>
    <property type="project" value="InterPro"/>
</dbReference>
<dbReference type="Gene3D" id="3.90.70.10">
    <property type="entry name" value="Cysteine proteinases"/>
    <property type="match status" value="1"/>
</dbReference>
<keyword evidence="4" id="KW-0874">Quinone</keyword>
<dbReference type="OrthoDB" id="1100563at2"/>
<dbReference type="GO" id="GO:0016491">
    <property type="term" value="F:oxidoreductase activity"/>
    <property type="evidence" value="ECO:0007669"/>
    <property type="project" value="UniProtKB-KW"/>
</dbReference>
<dbReference type="Gene3D" id="1.20.1440.130">
    <property type="entry name" value="VKOR domain"/>
    <property type="match status" value="1"/>
</dbReference>
<evidence type="ECO:0000256" key="5">
    <source>
        <dbReference type="ARBA" id="ARBA00022989"/>
    </source>
</evidence>
<comment type="similarity">
    <text evidence="2">Belongs to the VKOR family.</text>
</comment>
<dbReference type="Pfam" id="PF03412">
    <property type="entry name" value="Peptidase_C39"/>
    <property type="match status" value="1"/>
</dbReference>
<evidence type="ECO:0000313" key="12">
    <source>
        <dbReference type="EMBL" id="RVT75310.1"/>
    </source>
</evidence>
<dbReference type="GO" id="GO:0016020">
    <property type="term" value="C:membrane"/>
    <property type="evidence" value="ECO:0007669"/>
    <property type="project" value="UniProtKB-SubCell"/>
</dbReference>
<feature type="transmembrane region" description="Helical" evidence="10">
    <location>
        <begin position="333"/>
        <end position="351"/>
    </location>
</feature>
<name>A0A437KT52_9FLAO</name>
<dbReference type="InterPro" id="IPR012932">
    <property type="entry name" value="VKOR"/>
</dbReference>
<evidence type="ECO:0000256" key="7">
    <source>
        <dbReference type="ARBA" id="ARBA00023136"/>
    </source>
</evidence>
<feature type="transmembrane region" description="Helical" evidence="10">
    <location>
        <begin position="270"/>
        <end position="291"/>
    </location>
</feature>
<evidence type="ECO:0000256" key="9">
    <source>
        <dbReference type="ARBA" id="ARBA00023284"/>
    </source>
</evidence>
<dbReference type="InterPro" id="IPR036249">
    <property type="entry name" value="Thioredoxin-like_sf"/>
</dbReference>
<evidence type="ECO:0000256" key="8">
    <source>
        <dbReference type="ARBA" id="ARBA00023157"/>
    </source>
</evidence>
<keyword evidence="6" id="KW-0560">Oxidoreductase</keyword>
<feature type="transmembrane region" description="Helical" evidence="10">
    <location>
        <begin position="303"/>
        <end position="321"/>
    </location>
</feature>
<sequence length="543" mass="61916">MKINQLLIYLFFYMDNCVNVTKQLLRLLNVKNTKTYLEDKIFSHPEHPSLLAVSDTLEKYNIETLAVKIDAEKLNKMPLPCVVQVNEHGVPLFFVLQDILVDKIIYYDDQNKLVKTPKEDFFKKWTGVCLLVETSEDSKEVDIEKKLVEKKLLNILKGSVILFLLNWIILSFLNANVAVTISSKLYIIAYIILKLIGLTVGVLLLWFEVDQYNPTLQNFCSGGSEKINCNSVLTSKYAKLLNGTLSLSILGFSYFFGTFIYLIICSFSVISLSVLGLFSFITLPVIVISAYYQAFVIKQWCKFCIVIQGALVSEIVIVFFAKFYKANNLSIETLPLLLALVLMSILAWKIIKPLLQREKEVNIHKRSFKKIKNNPDVLEGLLKKSRKIETSSQGLGISMYNETAKYNVIKVCNPFCGPCAKAHPILDNLLNAGKINLQILFTASTDGKDIKTRPVSHFLAIDAQGDKSKTQKALDDWYMVEQKDYEKFASRYPIEDELKQQDDKIEAMRVWCDSENIIATPTIFINGYELPKEYSIEDLKEVL</sequence>
<evidence type="ECO:0000259" key="11">
    <source>
        <dbReference type="PROSITE" id="PS50990"/>
    </source>
</evidence>
<dbReference type="InterPro" id="IPR005074">
    <property type="entry name" value="Peptidase_C39"/>
</dbReference>
<keyword evidence="7 10" id="KW-0472">Membrane</keyword>
<evidence type="ECO:0000256" key="3">
    <source>
        <dbReference type="ARBA" id="ARBA00022692"/>
    </source>
</evidence>
<feature type="transmembrane region" description="Helical" evidence="10">
    <location>
        <begin position="240"/>
        <end position="264"/>
    </location>
</feature>
<dbReference type="Proteomes" id="UP000285211">
    <property type="component" value="Unassembled WGS sequence"/>
</dbReference>
<dbReference type="SUPFAM" id="SSF52833">
    <property type="entry name" value="Thioredoxin-like"/>
    <property type="match status" value="1"/>
</dbReference>
<comment type="caution">
    <text evidence="12">The sequence shown here is derived from an EMBL/GenBank/DDBJ whole genome shotgun (WGS) entry which is preliminary data.</text>
</comment>
<keyword evidence="3 10" id="KW-0812">Transmembrane</keyword>
<feature type="transmembrane region" description="Helical" evidence="10">
    <location>
        <begin position="185"/>
        <end position="207"/>
    </location>
</feature>
<keyword evidence="13" id="KW-1185">Reference proteome</keyword>
<organism evidence="12 13">
    <name type="scientific">Flavobacterium sufflavum</name>
    <dbReference type="NCBI Taxonomy" id="1921138"/>
    <lineage>
        <taxon>Bacteria</taxon>
        <taxon>Pseudomonadati</taxon>
        <taxon>Bacteroidota</taxon>
        <taxon>Flavobacteriia</taxon>
        <taxon>Flavobacteriales</taxon>
        <taxon>Flavobacteriaceae</taxon>
        <taxon>Flavobacterium</taxon>
    </lineage>
</organism>
<dbReference type="GO" id="GO:0005524">
    <property type="term" value="F:ATP binding"/>
    <property type="evidence" value="ECO:0007669"/>
    <property type="project" value="InterPro"/>
</dbReference>
<dbReference type="InterPro" id="IPR038354">
    <property type="entry name" value="VKOR_sf"/>
</dbReference>
<evidence type="ECO:0000256" key="2">
    <source>
        <dbReference type="ARBA" id="ARBA00006214"/>
    </source>
</evidence>
<dbReference type="Pfam" id="PF07884">
    <property type="entry name" value="VKOR"/>
    <property type="match status" value="1"/>
</dbReference>
<evidence type="ECO:0000313" key="13">
    <source>
        <dbReference type="Proteomes" id="UP000285211"/>
    </source>
</evidence>
<dbReference type="AlphaFoldDB" id="A0A437KT52"/>
<keyword evidence="5 10" id="KW-1133">Transmembrane helix</keyword>
<feature type="transmembrane region" description="Helical" evidence="10">
    <location>
        <begin position="155"/>
        <end position="173"/>
    </location>
</feature>
<dbReference type="RefSeq" id="WP_128195519.1">
    <property type="nucleotide sequence ID" value="NZ_SACJ01000006.1"/>
</dbReference>
<dbReference type="CDD" id="cd12921">
    <property type="entry name" value="VKOR_4"/>
    <property type="match status" value="1"/>
</dbReference>
<dbReference type="EMBL" id="SACJ01000006">
    <property type="protein sequence ID" value="RVT75310.1"/>
    <property type="molecule type" value="Genomic_DNA"/>
</dbReference>
<keyword evidence="8" id="KW-1015">Disulfide bond</keyword>
<comment type="subcellular location">
    <subcellularLocation>
        <location evidence="1">Membrane</location>
        <topology evidence="1">Multi-pass membrane protein</topology>
    </subcellularLocation>
</comment>
<feature type="domain" description="Peptidase C39" evidence="11">
    <location>
        <begin position="5"/>
        <end position="132"/>
    </location>
</feature>
<dbReference type="SMART" id="SM00756">
    <property type="entry name" value="VKc"/>
    <property type="match status" value="1"/>
</dbReference>
<proteinExistence type="inferred from homology"/>
<evidence type="ECO:0000256" key="4">
    <source>
        <dbReference type="ARBA" id="ARBA00022719"/>
    </source>
</evidence>
<evidence type="ECO:0000256" key="10">
    <source>
        <dbReference type="SAM" id="Phobius"/>
    </source>
</evidence>
<evidence type="ECO:0000256" key="6">
    <source>
        <dbReference type="ARBA" id="ARBA00023002"/>
    </source>
</evidence>